<reference evidence="1" key="1">
    <citation type="submission" date="2020-05" db="EMBL/GenBank/DDBJ databases">
        <title>Large-scale comparative analyses of tick genomes elucidate their genetic diversity and vector capacities.</title>
        <authorList>
            <person name="Jia N."/>
            <person name="Wang J."/>
            <person name="Shi W."/>
            <person name="Du L."/>
            <person name="Sun Y."/>
            <person name="Zhan W."/>
            <person name="Jiang J."/>
            <person name="Wang Q."/>
            <person name="Zhang B."/>
            <person name="Ji P."/>
            <person name="Sakyi L.B."/>
            <person name="Cui X."/>
            <person name="Yuan T."/>
            <person name="Jiang B."/>
            <person name="Yang W."/>
            <person name="Lam T.T.-Y."/>
            <person name="Chang Q."/>
            <person name="Ding S."/>
            <person name="Wang X."/>
            <person name="Zhu J."/>
            <person name="Ruan X."/>
            <person name="Zhao L."/>
            <person name="Wei J."/>
            <person name="Que T."/>
            <person name="Du C."/>
            <person name="Cheng J."/>
            <person name="Dai P."/>
            <person name="Han X."/>
            <person name="Huang E."/>
            <person name="Gao Y."/>
            <person name="Liu J."/>
            <person name="Shao H."/>
            <person name="Ye R."/>
            <person name="Li L."/>
            <person name="Wei W."/>
            <person name="Wang X."/>
            <person name="Wang C."/>
            <person name="Yang T."/>
            <person name="Huo Q."/>
            <person name="Li W."/>
            <person name="Guo W."/>
            <person name="Chen H."/>
            <person name="Zhou L."/>
            <person name="Ni X."/>
            <person name="Tian J."/>
            <person name="Zhou Y."/>
            <person name="Sheng Y."/>
            <person name="Liu T."/>
            <person name="Pan Y."/>
            <person name="Xia L."/>
            <person name="Li J."/>
            <person name="Zhao F."/>
            <person name="Cao W."/>
        </authorList>
    </citation>
    <scope>NUCLEOTIDE SEQUENCE</scope>
    <source>
        <strain evidence="1">Hyas-2018</strain>
    </source>
</reference>
<comment type="caution">
    <text evidence="1">The sequence shown here is derived from an EMBL/GenBank/DDBJ whole genome shotgun (WGS) entry which is preliminary data.</text>
</comment>
<sequence length="136" mass="15501">MKVLESVPNEIISIRALKSNIYILNVYSSPIDRLGQFHKFFASVTSHAKKEPPIVAGDFNAHNTIRDCATSDWKRTVLTEHTDTPGLIFTIDSELPIRRRDSVERDNAGSHFTQEQERIVGQLTNIVRQQSLKLRN</sequence>
<dbReference type="Proteomes" id="UP000821845">
    <property type="component" value="Chromosome 5"/>
</dbReference>
<accession>A0ACB7S7L0</accession>
<proteinExistence type="predicted"/>
<evidence type="ECO:0000313" key="1">
    <source>
        <dbReference type="EMBL" id="KAH6929931.1"/>
    </source>
</evidence>
<evidence type="ECO:0000313" key="2">
    <source>
        <dbReference type="Proteomes" id="UP000821845"/>
    </source>
</evidence>
<gene>
    <name evidence="1" type="ORF">HPB50_006998</name>
</gene>
<keyword evidence="2" id="KW-1185">Reference proteome</keyword>
<name>A0ACB7S7L0_HYAAI</name>
<protein>
    <submittedName>
        <fullName evidence="1">Uncharacterized protein</fullName>
    </submittedName>
</protein>
<organism evidence="1 2">
    <name type="scientific">Hyalomma asiaticum</name>
    <name type="common">Tick</name>
    <dbReference type="NCBI Taxonomy" id="266040"/>
    <lineage>
        <taxon>Eukaryota</taxon>
        <taxon>Metazoa</taxon>
        <taxon>Ecdysozoa</taxon>
        <taxon>Arthropoda</taxon>
        <taxon>Chelicerata</taxon>
        <taxon>Arachnida</taxon>
        <taxon>Acari</taxon>
        <taxon>Parasitiformes</taxon>
        <taxon>Ixodida</taxon>
        <taxon>Ixodoidea</taxon>
        <taxon>Ixodidae</taxon>
        <taxon>Hyalomminae</taxon>
        <taxon>Hyalomma</taxon>
    </lineage>
</organism>
<dbReference type="EMBL" id="CM023485">
    <property type="protein sequence ID" value="KAH6929931.1"/>
    <property type="molecule type" value="Genomic_DNA"/>
</dbReference>